<dbReference type="Gene3D" id="2.170.270.10">
    <property type="entry name" value="SET domain"/>
    <property type="match status" value="1"/>
</dbReference>
<evidence type="ECO:0000256" key="6">
    <source>
        <dbReference type="ARBA" id="ARBA00022833"/>
    </source>
</evidence>
<dbReference type="InterPro" id="IPR001214">
    <property type="entry name" value="SET_dom"/>
</dbReference>
<keyword evidence="2" id="KW-0808">Transferase</keyword>
<dbReference type="PROSITE" id="PS50865">
    <property type="entry name" value="ZF_MYND_2"/>
    <property type="match status" value="1"/>
</dbReference>
<dbReference type="InterPro" id="IPR002893">
    <property type="entry name" value="Znf_MYND"/>
</dbReference>
<dbReference type="PANTHER" id="PTHR46165">
    <property type="entry name" value="SET AND MYND DOMAIN-CONTAINING PROTEIN 4"/>
    <property type="match status" value="1"/>
</dbReference>
<dbReference type="SUPFAM" id="SSF82199">
    <property type="entry name" value="SET domain"/>
    <property type="match status" value="1"/>
</dbReference>
<dbReference type="PROSITE" id="PS01360">
    <property type="entry name" value="ZF_MYND_1"/>
    <property type="match status" value="1"/>
</dbReference>
<evidence type="ECO:0000256" key="3">
    <source>
        <dbReference type="ARBA" id="ARBA00022691"/>
    </source>
</evidence>
<proteinExistence type="predicted"/>
<dbReference type="Gene3D" id="6.10.140.2220">
    <property type="match status" value="1"/>
</dbReference>
<accession>A0ABM1NDH6</accession>
<feature type="domain" description="SET" evidence="9">
    <location>
        <begin position="126"/>
        <end position="402"/>
    </location>
</feature>
<feature type="transmembrane region" description="Helical" evidence="8">
    <location>
        <begin position="553"/>
        <end position="571"/>
    </location>
</feature>
<keyword evidence="8" id="KW-0812">Transmembrane</keyword>
<protein>
    <submittedName>
        <fullName evidence="12">Uncharacterized protein LOC108568354 isoform X1</fullName>
    </submittedName>
</protein>
<feature type="domain" description="MYND-type" evidence="10">
    <location>
        <begin position="185"/>
        <end position="224"/>
    </location>
</feature>
<keyword evidence="8" id="KW-0472">Membrane</keyword>
<reference evidence="12" key="1">
    <citation type="submission" date="2025-08" db="UniProtKB">
        <authorList>
            <consortium name="RefSeq"/>
        </authorList>
    </citation>
    <scope>IDENTIFICATION</scope>
    <source>
        <tissue evidence="12">Whole Larva</tissue>
    </source>
</reference>
<sequence>MERLNKFEQDQEYIVLDKLFDQLTNSNTAEGRLFHNVNKSVTTNCAKKNSSNIVIENEASYVPDVYKNEFDLFNQYFLNLEKSKHTQSIIHYIEKCFSSDYLSDCNLTGCSVFINQDTILSTLTLPEIYSKQVSNKIRFCPYSNKVIKTIAVDNIKEGETLICEKAAIDVKAHNCICVNTMNYECNHCWKPVKSFYTCHECQLAVYCSKACCTEAHNNYHRWDCHAQKTHFFGLGDLGHLAVRMLFCGIKCNFNPVENKYKMLYNLKYNLRLFSKSEITKLLNRSMQIMVYLSKYTELFSNMREMRIMKKRTVTEKFVYLGGLLVRHYAQACVNAVFLPLEDYSYLLETRGVDYLNPAICVYTCNIRHSCLPNVFINYRRNYCIVKALRDIKAGEEILLNVNGLDSFQTILEKVNIFKQKQIKCNCFICAEQHLWRYTEELYKCPKCMGPMGRFFNCWKCFKCVYRGIDLELDKKRTLLYNMSSAMDTCRDSDMMVVFLNRCDILLFSQFKQYYYVIVKLIAVYLVKDQITNAIFYIHKMNFKMNSDLQQYSMMRIMVISAVINYIIMYAVQKKGRCAKSLIECCESLMEDLEKSSGYYQYSHQMQQLRAAFNKTIGTDSAKRNFRNQVNDDEDVDDCNEIKSEVSEKIIAAYALLQLAKF</sequence>
<keyword evidence="5 7" id="KW-0863">Zinc-finger</keyword>
<evidence type="ECO:0000256" key="5">
    <source>
        <dbReference type="ARBA" id="ARBA00022771"/>
    </source>
</evidence>
<organism evidence="11 12">
    <name type="scientific">Nicrophorus vespilloides</name>
    <name type="common">Boreal carrion beetle</name>
    <dbReference type="NCBI Taxonomy" id="110193"/>
    <lineage>
        <taxon>Eukaryota</taxon>
        <taxon>Metazoa</taxon>
        <taxon>Ecdysozoa</taxon>
        <taxon>Arthropoda</taxon>
        <taxon>Hexapoda</taxon>
        <taxon>Insecta</taxon>
        <taxon>Pterygota</taxon>
        <taxon>Neoptera</taxon>
        <taxon>Endopterygota</taxon>
        <taxon>Coleoptera</taxon>
        <taxon>Polyphaga</taxon>
        <taxon>Staphyliniformia</taxon>
        <taxon>Silphidae</taxon>
        <taxon>Nicrophorinae</taxon>
        <taxon>Nicrophorus</taxon>
    </lineage>
</organism>
<evidence type="ECO:0000259" key="10">
    <source>
        <dbReference type="PROSITE" id="PS50865"/>
    </source>
</evidence>
<gene>
    <name evidence="12" type="primary">LOC108568354</name>
</gene>
<dbReference type="Proteomes" id="UP000695000">
    <property type="component" value="Unplaced"/>
</dbReference>
<name>A0ABM1NDH6_NICVS</name>
<dbReference type="Pfam" id="PF00856">
    <property type="entry name" value="SET"/>
    <property type="match status" value="1"/>
</dbReference>
<keyword evidence="8" id="KW-1133">Transmembrane helix</keyword>
<dbReference type="InterPro" id="IPR052097">
    <property type="entry name" value="SET-MYND_domain_protein"/>
</dbReference>
<keyword evidence="11" id="KW-1185">Reference proteome</keyword>
<evidence type="ECO:0000313" key="11">
    <source>
        <dbReference type="Proteomes" id="UP000695000"/>
    </source>
</evidence>
<evidence type="ECO:0000259" key="9">
    <source>
        <dbReference type="PROSITE" id="PS50280"/>
    </source>
</evidence>
<dbReference type="RefSeq" id="XP_017784876.1">
    <property type="nucleotide sequence ID" value="XM_017929387.1"/>
</dbReference>
<dbReference type="PROSITE" id="PS50280">
    <property type="entry name" value="SET"/>
    <property type="match status" value="1"/>
</dbReference>
<dbReference type="GeneID" id="108568354"/>
<keyword evidence="4" id="KW-0479">Metal-binding</keyword>
<dbReference type="PANTHER" id="PTHR46165:SF2">
    <property type="entry name" value="SET AND MYND DOMAIN-CONTAINING PROTEIN 4"/>
    <property type="match status" value="1"/>
</dbReference>
<evidence type="ECO:0000313" key="12">
    <source>
        <dbReference type="RefSeq" id="XP_017784876.1"/>
    </source>
</evidence>
<dbReference type="InterPro" id="IPR046341">
    <property type="entry name" value="SET_dom_sf"/>
</dbReference>
<keyword evidence="3" id="KW-0949">S-adenosyl-L-methionine</keyword>
<evidence type="ECO:0000256" key="4">
    <source>
        <dbReference type="ARBA" id="ARBA00022723"/>
    </source>
</evidence>
<evidence type="ECO:0000256" key="7">
    <source>
        <dbReference type="PROSITE-ProRule" id="PRU00134"/>
    </source>
</evidence>
<evidence type="ECO:0000256" key="1">
    <source>
        <dbReference type="ARBA" id="ARBA00022603"/>
    </source>
</evidence>
<keyword evidence="1" id="KW-0489">Methyltransferase</keyword>
<dbReference type="Gene3D" id="1.10.220.160">
    <property type="match status" value="1"/>
</dbReference>
<evidence type="ECO:0000256" key="2">
    <source>
        <dbReference type="ARBA" id="ARBA00022679"/>
    </source>
</evidence>
<keyword evidence="6" id="KW-0862">Zinc</keyword>
<evidence type="ECO:0000256" key="8">
    <source>
        <dbReference type="SAM" id="Phobius"/>
    </source>
</evidence>